<accession>A0AAE8MUS6</accession>
<dbReference type="AlphaFoldDB" id="A0AAE8MUS6"/>
<dbReference type="Proteomes" id="UP001187682">
    <property type="component" value="Unassembled WGS sequence"/>
</dbReference>
<evidence type="ECO:0000313" key="2">
    <source>
        <dbReference type="Proteomes" id="UP001187682"/>
    </source>
</evidence>
<sequence>MELNYHRAIAVALIAAWFAYIFGADIFRLLKVVGILQRPDYLSAFESSEVITIADTTHCEDLHFHKPSNLLFTACEDTEETRYAWFPPVAIFDDPVLAETARGSFHVIDPETFQSTKLTFDNFQGPFITHGIDVISDPDRPDGEAVYIFAVNHPPHPEYLASEAHESSDNPPKKTIRIKARSQLELFHHVIGTSSVKHIRSIHHPLITTPNDILALNLTSVLVTNDHYYREGPLRFIEDVTYGAKWSSVVHLRLTDTGPSSTDASNGVHGTVALDKLHNNNGLGRGRTPGEVLVATAASGTLNLCKLVEKAGNIVLLVTDSILVDTVADNPTYFSDPYATNGDDKGGFVLTGVLNGVDISEHSRDPSAKDGIMVWFVPKGGKRAHKNWDAKAIFADDGTRIRTSTTALLLAIDPASEGGKRKAWLWVTGFLSKNIIAIKVELE</sequence>
<gene>
    <name evidence="1" type="ORF">DNG_03198</name>
</gene>
<protein>
    <submittedName>
        <fullName evidence="1">Related to serum paraoxonase/arylesterase family protein</fullName>
    </submittedName>
</protein>
<dbReference type="InterPro" id="IPR011042">
    <property type="entry name" value="6-blade_b-propeller_TolB-like"/>
</dbReference>
<dbReference type="InterPro" id="IPR051288">
    <property type="entry name" value="Serum_paraoxonase/arylesterase"/>
</dbReference>
<keyword evidence="2" id="KW-1185">Reference proteome</keyword>
<dbReference type="EMBL" id="ONZQ02000003">
    <property type="protein sequence ID" value="SPO00353.1"/>
    <property type="molecule type" value="Genomic_DNA"/>
</dbReference>
<dbReference type="PANTHER" id="PTHR11799">
    <property type="entry name" value="PARAOXONASE"/>
    <property type="match status" value="1"/>
</dbReference>
<reference evidence="1" key="1">
    <citation type="submission" date="2018-03" db="EMBL/GenBank/DDBJ databases">
        <authorList>
            <person name="Guldener U."/>
        </authorList>
    </citation>
    <scope>NUCLEOTIDE SEQUENCE</scope>
</reference>
<dbReference type="PANTHER" id="PTHR11799:SF12">
    <property type="entry name" value="PARAOXONASE-RELATED"/>
    <property type="match status" value="1"/>
</dbReference>
<comment type="caution">
    <text evidence="1">The sequence shown here is derived from an EMBL/GenBank/DDBJ whole genome shotgun (WGS) entry which is preliminary data.</text>
</comment>
<dbReference type="Gene3D" id="2.120.10.30">
    <property type="entry name" value="TolB, C-terminal domain"/>
    <property type="match status" value="1"/>
</dbReference>
<organism evidence="1 2">
    <name type="scientific">Cephalotrichum gorgonifer</name>
    <dbReference type="NCBI Taxonomy" id="2041049"/>
    <lineage>
        <taxon>Eukaryota</taxon>
        <taxon>Fungi</taxon>
        <taxon>Dikarya</taxon>
        <taxon>Ascomycota</taxon>
        <taxon>Pezizomycotina</taxon>
        <taxon>Sordariomycetes</taxon>
        <taxon>Hypocreomycetidae</taxon>
        <taxon>Microascales</taxon>
        <taxon>Microascaceae</taxon>
        <taxon>Cephalotrichum</taxon>
    </lineage>
</organism>
<evidence type="ECO:0000313" key="1">
    <source>
        <dbReference type="EMBL" id="SPO00353.1"/>
    </source>
</evidence>
<proteinExistence type="predicted"/>
<name>A0AAE8MUS6_9PEZI</name>